<evidence type="ECO:0000313" key="3">
    <source>
        <dbReference type="EMBL" id="GIP61132.1"/>
    </source>
</evidence>
<dbReference type="InterPro" id="IPR027417">
    <property type="entry name" value="P-loop_NTPase"/>
</dbReference>
<dbReference type="InterPro" id="IPR001482">
    <property type="entry name" value="T2SS/T4SS_dom"/>
</dbReference>
<proteinExistence type="inferred from homology"/>
<organism evidence="3 4">
    <name type="scientific">Paenibacillus woosongensis</name>
    <dbReference type="NCBI Taxonomy" id="307580"/>
    <lineage>
        <taxon>Bacteria</taxon>
        <taxon>Bacillati</taxon>
        <taxon>Bacillota</taxon>
        <taxon>Bacilli</taxon>
        <taxon>Bacillales</taxon>
        <taxon>Paenibacillaceae</taxon>
        <taxon>Paenibacillus</taxon>
    </lineage>
</organism>
<feature type="domain" description="Bacterial type II secretion system protein E" evidence="2">
    <location>
        <begin position="335"/>
        <end position="617"/>
    </location>
</feature>
<dbReference type="Pfam" id="PF00437">
    <property type="entry name" value="T2SSE"/>
    <property type="match status" value="1"/>
</dbReference>
<dbReference type="PANTHER" id="PTHR30486:SF6">
    <property type="entry name" value="TYPE IV PILUS RETRACTATION ATPASE PILT"/>
    <property type="match status" value="1"/>
</dbReference>
<evidence type="ECO:0000256" key="1">
    <source>
        <dbReference type="ARBA" id="ARBA00006611"/>
    </source>
</evidence>
<reference evidence="3 4" key="1">
    <citation type="submission" date="2021-03" db="EMBL/GenBank/DDBJ databases">
        <title>Antimicrobial resistance genes in bacteria isolated from Japanese honey, and their potential for conferring macrolide and lincosamide resistance in the American foulbrood pathogen Paenibacillus larvae.</title>
        <authorList>
            <person name="Okamoto M."/>
            <person name="Kumagai M."/>
            <person name="Kanamori H."/>
            <person name="Takamatsu D."/>
        </authorList>
    </citation>
    <scope>NUCLEOTIDE SEQUENCE [LARGE SCALE GENOMIC DNA]</scope>
    <source>
        <strain evidence="3 4">J15TS10</strain>
    </source>
</reference>
<sequence length="695" mass="79109">MTTETRTITVSNLGGGDVTQGVLKLLNNLPKGAKSIVVEFPCLGLPRVGYALGLESLAGLKKERTIDQMLLDYDRKSIKQLDEYVAEYDGVHYLLINPRSLPETPVIRKLTSNQSLIEMPIFLKRQLSSYDYVFFITQGTLIHPMTHFAIRGADIVVLYSADPVDFVGNFAHYKKLKEIFGVEPERMFLFSGDPHIKLIEVSVYNKYAELIKAWNTIPEKEQSVKLGRYDELRSKDETVGLIEPLEYLDYQVRLSMDHTELSGLDHKKLNDLANFVRSKLQQKHMDDYVKSLTNEAARQKVRYLISDFVREQSEYHFTTMDINSVVEWVQKEITELGVIQEILDDPSISSIEINGPDQVIVEKGGKDIHRPDIRFNSARHYHEVINKILMPIGKPISSTEPIIDANYRGFRICVVADNEEYQGISANYPLISIRKFPPGVYSDEECIRYGSISQDIVDFLNFVVPKGANIIIAGGTNSGKTTELIRLPLRVDPMTRIISIEDSEEMMLASKVQYQNYPNLPSLLVKEVEDEKKSYGIDKLIKACLRLKPTVMCIGEIRDESAARQSLIGMNTGHTVWTSIHANSAREAATRFLQLNGNTLAAASQVAASMDIIMFQKKFPDGTRKVTEISELIRYEGTERPVLNEIFRWDYAAKKHVQVGMIQSESLMEKIYLREPGDQELRRWCKQQHKELNVS</sequence>
<evidence type="ECO:0000259" key="2">
    <source>
        <dbReference type="Pfam" id="PF00437"/>
    </source>
</evidence>
<comment type="similarity">
    <text evidence="1">Belongs to the GSP E family.</text>
</comment>
<dbReference type="EMBL" id="BOSM01000014">
    <property type="protein sequence ID" value="GIP61132.1"/>
    <property type="molecule type" value="Genomic_DNA"/>
</dbReference>
<dbReference type="RefSeq" id="WP_213595227.1">
    <property type="nucleotide sequence ID" value="NZ_BOSM01000014.1"/>
</dbReference>
<dbReference type="InterPro" id="IPR050921">
    <property type="entry name" value="T4SS_GSP_E_ATPase"/>
</dbReference>
<dbReference type="Proteomes" id="UP000681290">
    <property type="component" value="Unassembled WGS sequence"/>
</dbReference>
<dbReference type="CDD" id="cd01130">
    <property type="entry name" value="VirB11-like_ATPase"/>
    <property type="match status" value="1"/>
</dbReference>
<accession>A0ABQ4MYX8</accession>
<protein>
    <recommendedName>
        <fullName evidence="2">Bacterial type II secretion system protein E domain-containing protein</fullName>
    </recommendedName>
</protein>
<dbReference type="SUPFAM" id="SSF52540">
    <property type="entry name" value="P-loop containing nucleoside triphosphate hydrolases"/>
    <property type="match status" value="1"/>
</dbReference>
<keyword evidence="4" id="KW-1185">Reference proteome</keyword>
<comment type="caution">
    <text evidence="3">The sequence shown here is derived from an EMBL/GenBank/DDBJ whole genome shotgun (WGS) entry which is preliminary data.</text>
</comment>
<evidence type="ECO:0000313" key="4">
    <source>
        <dbReference type="Proteomes" id="UP000681290"/>
    </source>
</evidence>
<gene>
    <name evidence="3" type="ORF">J15TS10_49460</name>
</gene>
<dbReference type="Gene3D" id="3.30.450.380">
    <property type="match status" value="1"/>
</dbReference>
<dbReference type="PANTHER" id="PTHR30486">
    <property type="entry name" value="TWITCHING MOTILITY PROTEIN PILT"/>
    <property type="match status" value="1"/>
</dbReference>
<dbReference type="Gene3D" id="3.40.50.300">
    <property type="entry name" value="P-loop containing nucleotide triphosphate hydrolases"/>
    <property type="match status" value="1"/>
</dbReference>
<name>A0ABQ4MYX8_9BACL</name>